<dbReference type="PANTHER" id="PTHR16019:SF5">
    <property type="entry name" value="BSD DOMAIN-CONTAINING PROTEIN 1"/>
    <property type="match status" value="1"/>
</dbReference>
<dbReference type="GO" id="GO:0005737">
    <property type="term" value="C:cytoplasm"/>
    <property type="evidence" value="ECO:0007669"/>
    <property type="project" value="TreeGrafter"/>
</dbReference>
<dbReference type="SMART" id="SM00751">
    <property type="entry name" value="BSD"/>
    <property type="match status" value="1"/>
</dbReference>
<dbReference type="InterPro" id="IPR005607">
    <property type="entry name" value="BSD_dom"/>
</dbReference>
<dbReference type="Proteomes" id="UP000289738">
    <property type="component" value="Chromosome A06"/>
</dbReference>
<feature type="domain" description="BSD" evidence="2">
    <location>
        <begin position="188"/>
        <end position="240"/>
    </location>
</feature>
<protein>
    <recommendedName>
        <fullName evidence="2">BSD domain-containing protein</fullName>
    </recommendedName>
</protein>
<feature type="region of interest" description="Disordered" evidence="1">
    <location>
        <begin position="260"/>
        <end position="450"/>
    </location>
</feature>
<sequence length="569" mass="61952">MNFFKSILSDDPDPPGSESESDNAPHPQNATDPDPFSSDAATATADHSDGVDGSGWIRFGGLIKTLTSKSESIIETYRRDLQEFGTGLKKEIEVAHGSLETVGQAIDQLGSTVVKGTAQIISQGKEAILAADLDSDNNSNKSTKSPSKDGSSSNLKGYSRFEAQIRAIQGDASTYTDEPEDLEEYGKWKSGFSLEGKDKELEGLLIENEAMESIYKRLVPNSVDNESFWLRYFYKVYKLKKAEDVRARLVTTMSREEEDLSWDVTDVEDNDDDDDEEEEEEEEGEENVGHGKSKGVIDKEVSSETLAIEGNSDLQGGNFGEKGVVETKKLSVEVGGNSSQEESKVEKGNSSLQSESKEHGNDSVGETKVESSVIAQKADDGSNSCKEVVKEVVESGKNSDYAAGSDEKVEKRNSSMQSESKEHGNDSVGETKVESSVIAQKADDGSNSCKEVVKEVVESGKNSDYAAGSDDKVIVETKVDDGKPPVVEASKSLAHEEEEDLSWHEIGDLSSIDEKKTSPPRSGSPSKVDVRKRLSVAEEEEALSWDIEDDDDDAKLILPYVNWLAMIMP</sequence>
<name>A0A445CKW8_ARAHY</name>
<dbReference type="InterPro" id="IPR035925">
    <property type="entry name" value="BSD_dom_sf"/>
</dbReference>
<evidence type="ECO:0000313" key="3">
    <source>
        <dbReference type="EMBL" id="RYR51557.1"/>
    </source>
</evidence>
<feature type="region of interest" description="Disordered" evidence="1">
    <location>
        <begin position="132"/>
        <end position="155"/>
    </location>
</feature>
<dbReference type="PANTHER" id="PTHR16019">
    <property type="entry name" value="SYNAPSE-ASSOCIATED PROTEIN"/>
    <property type="match status" value="1"/>
</dbReference>
<keyword evidence="4" id="KW-1185">Reference proteome</keyword>
<organism evidence="3 4">
    <name type="scientific">Arachis hypogaea</name>
    <name type="common">Peanut</name>
    <dbReference type="NCBI Taxonomy" id="3818"/>
    <lineage>
        <taxon>Eukaryota</taxon>
        <taxon>Viridiplantae</taxon>
        <taxon>Streptophyta</taxon>
        <taxon>Embryophyta</taxon>
        <taxon>Tracheophyta</taxon>
        <taxon>Spermatophyta</taxon>
        <taxon>Magnoliopsida</taxon>
        <taxon>eudicotyledons</taxon>
        <taxon>Gunneridae</taxon>
        <taxon>Pentapetalae</taxon>
        <taxon>rosids</taxon>
        <taxon>fabids</taxon>
        <taxon>Fabales</taxon>
        <taxon>Fabaceae</taxon>
        <taxon>Papilionoideae</taxon>
        <taxon>50 kb inversion clade</taxon>
        <taxon>dalbergioids sensu lato</taxon>
        <taxon>Dalbergieae</taxon>
        <taxon>Pterocarpus clade</taxon>
        <taxon>Arachis</taxon>
    </lineage>
</organism>
<dbReference type="Gene3D" id="1.10.3970.10">
    <property type="entry name" value="BSD domain"/>
    <property type="match status" value="1"/>
</dbReference>
<feature type="compositionally biased region" description="Basic and acidic residues" evidence="1">
    <location>
        <begin position="501"/>
        <end position="517"/>
    </location>
</feature>
<accession>A0A445CKW8</accession>
<dbReference type="PROSITE" id="PS50858">
    <property type="entry name" value="BSD"/>
    <property type="match status" value="1"/>
</dbReference>
<evidence type="ECO:0000313" key="4">
    <source>
        <dbReference type="Proteomes" id="UP000289738"/>
    </source>
</evidence>
<proteinExistence type="predicted"/>
<dbReference type="InterPro" id="IPR051494">
    <property type="entry name" value="BSD_domain-containing"/>
</dbReference>
<feature type="compositionally biased region" description="Acidic residues" evidence="1">
    <location>
        <begin position="260"/>
        <end position="286"/>
    </location>
</feature>
<gene>
    <name evidence="3" type="ORF">Ahy_A06g026566</name>
</gene>
<feature type="region of interest" description="Disordered" evidence="1">
    <location>
        <begin position="1"/>
        <end position="54"/>
    </location>
</feature>
<feature type="compositionally biased region" description="Basic and acidic residues" evidence="1">
    <location>
        <begin position="355"/>
        <end position="369"/>
    </location>
</feature>
<feature type="compositionally biased region" description="Basic and acidic residues" evidence="1">
    <location>
        <begin position="405"/>
        <end position="433"/>
    </location>
</feature>
<dbReference type="AlphaFoldDB" id="A0A445CKW8"/>
<dbReference type="Pfam" id="PF03909">
    <property type="entry name" value="BSD"/>
    <property type="match status" value="1"/>
</dbReference>
<evidence type="ECO:0000259" key="2">
    <source>
        <dbReference type="PROSITE" id="PS50858"/>
    </source>
</evidence>
<dbReference type="SUPFAM" id="SSF140383">
    <property type="entry name" value="BSD domain-like"/>
    <property type="match status" value="1"/>
</dbReference>
<dbReference type="EMBL" id="SDMP01000006">
    <property type="protein sequence ID" value="RYR51557.1"/>
    <property type="molecule type" value="Genomic_DNA"/>
</dbReference>
<evidence type="ECO:0000256" key="1">
    <source>
        <dbReference type="SAM" id="MobiDB-lite"/>
    </source>
</evidence>
<reference evidence="3 4" key="1">
    <citation type="submission" date="2019-01" db="EMBL/GenBank/DDBJ databases">
        <title>Sequencing of cultivated peanut Arachis hypogaea provides insights into genome evolution and oil improvement.</title>
        <authorList>
            <person name="Chen X."/>
        </authorList>
    </citation>
    <scope>NUCLEOTIDE SEQUENCE [LARGE SCALE GENOMIC DNA]</scope>
    <source>
        <strain evidence="4">cv. Fuhuasheng</strain>
        <tissue evidence="3">Leaves</tissue>
    </source>
</reference>
<comment type="caution">
    <text evidence="3">The sequence shown here is derived from an EMBL/GenBank/DDBJ whole genome shotgun (WGS) entry which is preliminary data.</text>
</comment>
<feature type="compositionally biased region" description="Low complexity" evidence="1">
    <location>
        <begin position="136"/>
        <end position="155"/>
    </location>
</feature>
<feature type="region of interest" description="Disordered" evidence="1">
    <location>
        <begin position="491"/>
        <end position="533"/>
    </location>
</feature>